<organism evidence="11 12">
    <name type="scientific">Tetrahymena thermophila (strain SB210)</name>
    <dbReference type="NCBI Taxonomy" id="312017"/>
    <lineage>
        <taxon>Eukaryota</taxon>
        <taxon>Sar</taxon>
        <taxon>Alveolata</taxon>
        <taxon>Ciliophora</taxon>
        <taxon>Intramacronucleata</taxon>
        <taxon>Oligohymenophorea</taxon>
        <taxon>Hymenostomatida</taxon>
        <taxon>Tetrahymenina</taxon>
        <taxon>Tetrahymenidae</taxon>
        <taxon>Tetrahymena</taxon>
    </lineage>
</organism>
<dbReference type="EMBL" id="GG662522">
    <property type="protein sequence ID" value="EAR85072.2"/>
    <property type="molecule type" value="Genomic_DNA"/>
</dbReference>
<dbReference type="PANTHER" id="PTHR18929">
    <property type="entry name" value="PROTEIN DISULFIDE ISOMERASE"/>
    <property type="match status" value="1"/>
</dbReference>
<evidence type="ECO:0000256" key="7">
    <source>
        <dbReference type="ARBA" id="ARBA00023284"/>
    </source>
</evidence>
<gene>
    <name evidence="11" type="ORF">TTHERM_00530240</name>
</gene>
<dbReference type="OrthoDB" id="282802at2759"/>
<evidence type="ECO:0000256" key="9">
    <source>
        <dbReference type="SAM" id="SignalP"/>
    </source>
</evidence>
<dbReference type="GO" id="GO:0034976">
    <property type="term" value="P:response to endoplasmic reticulum stress"/>
    <property type="evidence" value="ECO:0007669"/>
    <property type="project" value="TreeGrafter"/>
</dbReference>
<dbReference type="GO" id="GO:0005788">
    <property type="term" value="C:endoplasmic reticulum lumen"/>
    <property type="evidence" value="ECO:0007669"/>
    <property type="project" value="UniProtKB-SubCell"/>
</dbReference>
<sequence length="612" mass="71536">MKKIHIFVVALLLLLVVIQAKKEQQQSTKNKESLQSLINKNQTSNVVTIEVTSDNYEQLKTQSKYLLILFATAERSFQKFLIDYHQLHEKLNSNGTNDFKLGYVNHENWPDFAKINGAKKVPGLILISQQGKQKDIYKGMNYINDVYSWVIKSIKAPKTSSLFIENFEQLKAKMDQFQEFALFLGSTPDTPEFKTFESLASKKKDLVLAHTFDKVCREENGYKEADVQALILYSQKEKELGMFYINYFKGNLQDVNQIKSFLKIYTTPSIQMVRPWETSKIYENAKENLVLAINQQNYYESNEQPQDLMTKEELAFLDLRPKLMNQVFLNLLNITERNREEVAKSFMLDTNYTLPQVFFIQQIEGRQSKKYVFSGDKINVQTMMQFIQDIKKGKVQPLTQKEKPIPKEKLDSLLVKPVVAENWDEYVYKNNQQDVLVFFYSIGCYHCDQFKPTFYHLAHRLKHNPHLLLVRVNIGDNDIPDVHIKRTPEFKLYKANQKDSPVSFIYSTKQSTLIEALKQEVTFPWVQPLSENEVQLKDIVIDDTELEAKFKVEQKQRELEAEKQRKQEAEKQKLEESQKDNLAQNQQNGSDTLQNESNVTQNEQQTEQKSDL</sequence>
<dbReference type="Proteomes" id="UP000009168">
    <property type="component" value="Unassembled WGS sequence"/>
</dbReference>
<feature type="region of interest" description="Disordered" evidence="8">
    <location>
        <begin position="557"/>
        <end position="612"/>
    </location>
</feature>
<dbReference type="InParanoid" id="I7LTE0"/>
<evidence type="ECO:0000256" key="6">
    <source>
        <dbReference type="ARBA" id="ARBA00023235"/>
    </source>
</evidence>
<reference evidence="12" key="1">
    <citation type="journal article" date="2006" name="PLoS Biol.">
        <title>Macronuclear genome sequence of the ciliate Tetrahymena thermophila, a model eukaryote.</title>
        <authorList>
            <person name="Eisen J.A."/>
            <person name="Coyne R.S."/>
            <person name="Wu M."/>
            <person name="Wu D."/>
            <person name="Thiagarajan M."/>
            <person name="Wortman J.R."/>
            <person name="Badger J.H."/>
            <person name="Ren Q."/>
            <person name="Amedeo P."/>
            <person name="Jones K.M."/>
            <person name="Tallon L.J."/>
            <person name="Delcher A.L."/>
            <person name="Salzberg S.L."/>
            <person name="Silva J.C."/>
            <person name="Haas B.J."/>
            <person name="Majoros W.H."/>
            <person name="Farzad M."/>
            <person name="Carlton J.M."/>
            <person name="Smith R.K. Jr."/>
            <person name="Garg J."/>
            <person name="Pearlman R.E."/>
            <person name="Karrer K.M."/>
            <person name="Sun L."/>
            <person name="Manning G."/>
            <person name="Elde N.C."/>
            <person name="Turkewitz A.P."/>
            <person name="Asai D.J."/>
            <person name="Wilkes D.E."/>
            <person name="Wang Y."/>
            <person name="Cai H."/>
            <person name="Collins K."/>
            <person name="Stewart B.A."/>
            <person name="Lee S.R."/>
            <person name="Wilamowska K."/>
            <person name="Weinberg Z."/>
            <person name="Ruzzo W.L."/>
            <person name="Wloga D."/>
            <person name="Gaertig J."/>
            <person name="Frankel J."/>
            <person name="Tsao C.-C."/>
            <person name="Gorovsky M.A."/>
            <person name="Keeling P.J."/>
            <person name="Waller R.F."/>
            <person name="Patron N.J."/>
            <person name="Cherry J.M."/>
            <person name="Stover N.A."/>
            <person name="Krieger C.J."/>
            <person name="del Toro C."/>
            <person name="Ryder H.F."/>
            <person name="Williamson S.C."/>
            <person name="Barbeau R.A."/>
            <person name="Hamilton E.P."/>
            <person name="Orias E."/>
        </authorList>
    </citation>
    <scope>NUCLEOTIDE SEQUENCE [LARGE SCALE GENOMIC DNA]</scope>
    <source>
        <strain evidence="12">SB210</strain>
    </source>
</reference>
<comment type="similarity">
    <text evidence="3">Belongs to the protein disulfide isomerase family.</text>
</comment>
<proteinExistence type="inferred from homology"/>
<protein>
    <recommendedName>
        <fullName evidence="4">protein disulfide-isomerase</fullName>
        <ecNumber evidence="4">5.3.4.1</ecNumber>
    </recommendedName>
</protein>
<evidence type="ECO:0000256" key="4">
    <source>
        <dbReference type="ARBA" id="ARBA00012723"/>
    </source>
</evidence>
<dbReference type="AlphaFoldDB" id="I7LTE0"/>
<feature type="signal peptide" evidence="9">
    <location>
        <begin position="1"/>
        <end position="20"/>
    </location>
</feature>
<dbReference type="SUPFAM" id="SSF52833">
    <property type="entry name" value="Thioredoxin-like"/>
    <property type="match status" value="2"/>
</dbReference>
<evidence type="ECO:0000256" key="3">
    <source>
        <dbReference type="ARBA" id="ARBA00006347"/>
    </source>
</evidence>
<evidence type="ECO:0000256" key="8">
    <source>
        <dbReference type="SAM" id="MobiDB-lite"/>
    </source>
</evidence>
<name>I7LTE0_TETTS</name>
<evidence type="ECO:0000313" key="11">
    <source>
        <dbReference type="EMBL" id="EAR85072.2"/>
    </source>
</evidence>
<feature type="compositionally biased region" description="Polar residues" evidence="8">
    <location>
        <begin position="580"/>
        <end position="605"/>
    </location>
</feature>
<accession>I7LTE0</accession>
<dbReference type="GO" id="GO:0006457">
    <property type="term" value="P:protein folding"/>
    <property type="evidence" value="ECO:0007669"/>
    <property type="project" value="TreeGrafter"/>
</dbReference>
<evidence type="ECO:0000256" key="5">
    <source>
        <dbReference type="ARBA" id="ARBA00022824"/>
    </source>
</evidence>
<evidence type="ECO:0000259" key="10">
    <source>
        <dbReference type="Pfam" id="PF00085"/>
    </source>
</evidence>
<dbReference type="InterPro" id="IPR036249">
    <property type="entry name" value="Thioredoxin-like_sf"/>
</dbReference>
<dbReference type="HOGENOM" id="CLU_446574_0_0_1"/>
<dbReference type="STRING" id="312017.I7LTE0"/>
<dbReference type="KEGG" id="tet:TTHERM_00530240"/>
<dbReference type="RefSeq" id="XP_001032735.2">
    <property type="nucleotide sequence ID" value="XM_001032735.3"/>
</dbReference>
<evidence type="ECO:0000256" key="1">
    <source>
        <dbReference type="ARBA" id="ARBA00001182"/>
    </source>
</evidence>
<comment type="subcellular location">
    <subcellularLocation>
        <location evidence="2">Endoplasmic reticulum lumen</location>
    </subcellularLocation>
</comment>
<dbReference type="GeneID" id="7832134"/>
<evidence type="ECO:0000313" key="12">
    <source>
        <dbReference type="Proteomes" id="UP000009168"/>
    </source>
</evidence>
<dbReference type="Pfam" id="PF00085">
    <property type="entry name" value="Thioredoxin"/>
    <property type="match status" value="1"/>
</dbReference>
<keyword evidence="7" id="KW-0676">Redox-active center</keyword>
<feature type="domain" description="Thioredoxin" evidence="10">
    <location>
        <begin position="416"/>
        <end position="517"/>
    </location>
</feature>
<keyword evidence="5" id="KW-0256">Endoplasmic reticulum</keyword>
<dbReference type="PANTHER" id="PTHR18929:SF132">
    <property type="entry name" value="PROTEIN DISULFIDE-ISOMERASE A3"/>
    <property type="match status" value="1"/>
</dbReference>
<dbReference type="Gene3D" id="3.40.30.10">
    <property type="entry name" value="Glutaredoxin"/>
    <property type="match status" value="3"/>
</dbReference>
<keyword evidence="9" id="KW-0732">Signal</keyword>
<dbReference type="eggNOG" id="KOG0190">
    <property type="taxonomic scope" value="Eukaryota"/>
</dbReference>
<dbReference type="EC" id="5.3.4.1" evidence="4"/>
<evidence type="ECO:0000256" key="2">
    <source>
        <dbReference type="ARBA" id="ARBA00004319"/>
    </source>
</evidence>
<dbReference type="OMA" id="CHIFNAE"/>
<comment type="catalytic activity">
    <reaction evidence="1">
        <text>Catalyzes the rearrangement of -S-S- bonds in proteins.</text>
        <dbReference type="EC" id="5.3.4.1"/>
    </reaction>
</comment>
<keyword evidence="6" id="KW-0413">Isomerase</keyword>
<feature type="compositionally biased region" description="Basic and acidic residues" evidence="8">
    <location>
        <begin position="557"/>
        <end position="579"/>
    </location>
</feature>
<dbReference type="GO" id="GO:0003756">
    <property type="term" value="F:protein disulfide isomerase activity"/>
    <property type="evidence" value="ECO:0007669"/>
    <property type="project" value="UniProtKB-EC"/>
</dbReference>
<feature type="chain" id="PRO_5003712010" description="protein disulfide-isomerase" evidence="9">
    <location>
        <begin position="21"/>
        <end position="612"/>
    </location>
</feature>
<dbReference type="InterPro" id="IPR013766">
    <property type="entry name" value="Thioredoxin_domain"/>
</dbReference>
<keyword evidence="12" id="KW-1185">Reference proteome</keyword>